<evidence type="ECO:0000256" key="4">
    <source>
        <dbReference type="RuleBase" id="RU362057"/>
    </source>
</evidence>
<evidence type="ECO:0000256" key="1">
    <source>
        <dbReference type="ARBA" id="ARBA00009995"/>
    </source>
</evidence>
<dbReference type="EC" id="2.4.1.-" evidence="4"/>
<keyword evidence="2 3" id="KW-0808">Transferase</keyword>
<reference evidence="6 7" key="1">
    <citation type="submission" date="2024-01" db="EMBL/GenBank/DDBJ databases">
        <title>Genome assemblies of Stephania.</title>
        <authorList>
            <person name="Yang L."/>
        </authorList>
    </citation>
    <scope>NUCLEOTIDE SEQUENCE [LARGE SCALE GENOMIC DNA]</scope>
    <source>
        <strain evidence="6">YNDBR</strain>
        <tissue evidence="6">Leaf</tissue>
    </source>
</reference>
<dbReference type="PANTHER" id="PTHR48044">
    <property type="entry name" value="GLYCOSYLTRANSFERASE"/>
    <property type="match status" value="1"/>
</dbReference>
<dbReference type="PROSITE" id="PS00375">
    <property type="entry name" value="UDPGT"/>
    <property type="match status" value="1"/>
</dbReference>
<name>A0AAP0P371_9MAGN</name>
<accession>A0AAP0P371</accession>
<organism evidence="6 7">
    <name type="scientific">Stephania yunnanensis</name>
    <dbReference type="NCBI Taxonomy" id="152371"/>
    <lineage>
        <taxon>Eukaryota</taxon>
        <taxon>Viridiplantae</taxon>
        <taxon>Streptophyta</taxon>
        <taxon>Embryophyta</taxon>
        <taxon>Tracheophyta</taxon>
        <taxon>Spermatophyta</taxon>
        <taxon>Magnoliopsida</taxon>
        <taxon>Ranunculales</taxon>
        <taxon>Menispermaceae</taxon>
        <taxon>Menispermoideae</taxon>
        <taxon>Cissampelideae</taxon>
        <taxon>Stephania</taxon>
    </lineage>
</organism>
<evidence type="ECO:0000256" key="2">
    <source>
        <dbReference type="ARBA" id="ARBA00022679"/>
    </source>
</evidence>
<dbReference type="GO" id="GO:0050404">
    <property type="term" value="F:zeatin O-beta-D-xylosyltransferase activity"/>
    <property type="evidence" value="ECO:0007669"/>
    <property type="project" value="UniProtKB-ARBA"/>
</dbReference>
<comment type="similarity">
    <text evidence="1 3">Belongs to the UDP-glycosyltransferase family.</text>
</comment>
<dbReference type="AlphaFoldDB" id="A0AAP0P371"/>
<dbReference type="Pfam" id="PF26168">
    <property type="entry name" value="Glyco_transf_N"/>
    <property type="match status" value="1"/>
</dbReference>
<dbReference type="PANTHER" id="PTHR48044:SF22">
    <property type="entry name" value="GLYCOSYLTRANSFERASE"/>
    <property type="match status" value="1"/>
</dbReference>
<dbReference type="FunFam" id="3.40.50.2000:FF:000060">
    <property type="entry name" value="Glycosyltransferase"/>
    <property type="match status" value="1"/>
</dbReference>
<proteinExistence type="inferred from homology"/>
<dbReference type="Proteomes" id="UP001420932">
    <property type="component" value="Unassembled WGS sequence"/>
</dbReference>
<evidence type="ECO:0000313" key="7">
    <source>
        <dbReference type="Proteomes" id="UP001420932"/>
    </source>
</evidence>
<dbReference type="EMBL" id="JBBNAF010000007">
    <property type="protein sequence ID" value="KAK9128798.1"/>
    <property type="molecule type" value="Genomic_DNA"/>
</dbReference>
<dbReference type="InterPro" id="IPR058980">
    <property type="entry name" value="Glyco_transf_N"/>
</dbReference>
<evidence type="ECO:0000259" key="5">
    <source>
        <dbReference type="Pfam" id="PF26168"/>
    </source>
</evidence>
<keyword evidence="7" id="KW-1185">Reference proteome</keyword>
<dbReference type="Gene3D" id="3.40.50.2000">
    <property type="entry name" value="Glycogen Phosphorylase B"/>
    <property type="match status" value="2"/>
</dbReference>
<feature type="domain" description="Glycosyltransferase N-terminal" evidence="5">
    <location>
        <begin position="10"/>
        <end position="243"/>
    </location>
</feature>
<gene>
    <name evidence="6" type="ORF">Syun_017595</name>
</gene>
<evidence type="ECO:0000313" key="6">
    <source>
        <dbReference type="EMBL" id="KAK9128798.1"/>
    </source>
</evidence>
<dbReference type="GO" id="GO:0009690">
    <property type="term" value="P:cytokinin metabolic process"/>
    <property type="evidence" value="ECO:0007669"/>
    <property type="project" value="UniProtKB-ARBA"/>
</dbReference>
<sequence>MAYSLMREAPVVVVMVPLPAQGHLNQLLHFSRILAARQISVHYVGSATHNRQVKERVQGWNPNTMSNIHFHDFPIPQFLNPPPDPEATNKFPAHFQPTFDASMHLRQPLAELLRSLATTSRRVVVVHDTLMAFASLEAQSIPNAESYAFRSVSAFACLVHQLKSNGNNGRASSKGVVIPHDLPVNCFSNQFVDFISRQFLSLSSTAGELFNTCGPVEGPYLDLLGQKPLLMNKKRWAVGPLNPVSINNTVGANSSPYHPRHKCLEWLDKQAMDSVLYVSFGTMTSLSDAQIRELAIGLERSKQRFIWVLREADRGDIYADDDREVRRIELPHGYEERVNGVGEIVRDWAPQLDILAHSSTGGFMSHCGWNSCMESMSMGVPIAAWPMHSDQPSNTILVTQILKVGIVVREWERREDLVSSTDIESVVRKLMASDEGKSMRARAKTLGVDVCNTVLSKEGTSTAELDSFIAHISRDRKS</sequence>
<dbReference type="InterPro" id="IPR002213">
    <property type="entry name" value="UDP_glucos_trans"/>
</dbReference>
<evidence type="ECO:0000256" key="3">
    <source>
        <dbReference type="RuleBase" id="RU003718"/>
    </source>
</evidence>
<comment type="caution">
    <text evidence="6">The sequence shown here is derived from an EMBL/GenBank/DDBJ whole genome shotgun (WGS) entry which is preliminary data.</text>
</comment>
<protein>
    <recommendedName>
        <fullName evidence="4">Glycosyltransferase</fullName>
        <ecNumber evidence="4">2.4.1.-</ecNumber>
    </recommendedName>
</protein>
<dbReference type="CDD" id="cd03784">
    <property type="entry name" value="GT1_Gtf-like"/>
    <property type="match status" value="1"/>
</dbReference>
<keyword evidence="3" id="KW-0328">Glycosyltransferase</keyword>
<dbReference type="InterPro" id="IPR035595">
    <property type="entry name" value="UDP_glycos_trans_CS"/>
</dbReference>
<dbReference type="Pfam" id="PF00201">
    <property type="entry name" value="UDPGT"/>
    <property type="match status" value="1"/>
</dbReference>
<dbReference type="SUPFAM" id="SSF53756">
    <property type="entry name" value="UDP-Glycosyltransferase/glycogen phosphorylase"/>
    <property type="match status" value="1"/>
</dbReference>
<dbReference type="FunFam" id="3.40.50.2000:FF:000238">
    <property type="entry name" value="Glycosyltransferase"/>
    <property type="match status" value="1"/>
</dbReference>